<evidence type="ECO:0000256" key="1">
    <source>
        <dbReference type="SAM" id="MobiDB-lite"/>
    </source>
</evidence>
<dbReference type="GO" id="GO:0048367">
    <property type="term" value="P:shoot system development"/>
    <property type="evidence" value="ECO:0007669"/>
    <property type="project" value="InterPro"/>
</dbReference>
<evidence type="ECO:0000313" key="3">
    <source>
        <dbReference type="Proteomes" id="UP001179952"/>
    </source>
</evidence>
<keyword evidence="3" id="KW-1185">Reference proteome</keyword>
<protein>
    <submittedName>
        <fullName evidence="2">Uncharacterized protein</fullName>
    </submittedName>
</protein>
<dbReference type="EMBL" id="JAUJYN010000010">
    <property type="protein sequence ID" value="KAK1262714.1"/>
    <property type="molecule type" value="Genomic_DNA"/>
</dbReference>
<dbReference type="Proteomes" id="UP001179952">
    <property type="component" value="Unassembled WGS sequence"/>
</dbReference>
<proteinExistence type="predicted"/>
<dbReference type="PANTHER" id="PTHR33070:SF49">
    <property type="entry name" value="OS06G0725500 PROTEIN"/>
    <property type="match status" value="1"/>
</dbReference>
<dbReference type="InterPro" id="IPR004320">
    <property type="entry name" value="BPS1_pln"/>
</dbReference>
<dbReference type="GO" id="GO:0048364">
    <property type="term" value="P:root development"/>
    <property type="evidence" value="ECO:0007669"/>
    <property type="project" value="InterPro"/>
</dbReference>
<dbReference type="Pfam" id="PF03087">
    <property type="entry name" value="BPS1"/>
    <property type="match status" value="1"/>
</dbReference>
<dbReference type="PANTHER" id="PTHR33070">
    <property type="entry name" value="OS06G0725500 PROTEIN"/>
    <property type="match status" value="1"/>
</dbReference>
<organism evidence="2 3">
    <name type="scientific">Acorus gramineus</name>
    <name type="common">Dwarf sweet flag</name>
    <dbReference type="NCBI Taxonomy" id="55184"/>
    <lineage>
        <taxon>Eukaryota</taxon>
        <taxon>Viridiplantae</taxon>
        <taxon>Streptophyta</taxon>
        <taxon>Embryophyta</taxon>
        <taxon>Tracheophyta</taxon>
        <taxon>Spermatophyta</taxon>
        <taxon>Magnoliopsida</taxon>
        <taxon>Liliopsida</taxon>
        <taxon>Acoraceae</taxon>
        <taxon>Acorus</taxon>
    </lineage>
</organism>
<comment type="caution">
    <text evidence="2">The sequence shown here is derived from an EMBL/GenBank/DDBJ whole genome shotgun (WGS) entry which is preliminary data.</text>
</comment>
<dbReference type="AlphaFoldDB" id="A0AAV9AEZ6"/>
<reference evidence="2" key="2">
    <citation type="submission" date="2023-06" db="EMBL/GenBank/DDBJ databases">
        <authorList>
            <person name="Ma L."/>
            <person name="Liu K.-W."/>
            <person name="Li Z."/>
            <person name="Hsiao Y.-Y."/>
            <person name="Qi Y."/>
            <person name="Fu T."/>
            <person name="Tang G."/>
            <person name="Zhang D."/>
            <person name="Sun W.-H."/>
            <person name="Liu D.-K."/>
            <person name="Li Y."/>
            <person name="Chen G.-Z."/>
            <person name="Liu X.-D."/>
            <person name="Liao X.-Y."/>
            <person name="Jiang Y.-T."/>
            <person name="Yu X."/>
            <person name="Hao Y."/>
            <person name="Huang J."/>
            <person name="Zhao X.-W."/>
            <person name="Ke S."/>
            <person name="Chen Y.-Y."/>
            <person name="Wu W.-L."/>
            <person name="Hsu J.-L."/>
            <person name="Lin Y.-F."/>
            <person name="Huang M.-D."/>
            <person name="Li C.-Y."/>
            <person name="Huang L."/>
            <person name="Wang Z.-W."/>
            <person name="Zhao X."/>
            <person name="Zhong W.-Y."/>
            <person name="Peng D.-H."/>
            <person name="Ahmad S."/>
            <person name="Lan S."/>
            <person name="Zhang J.-S."/>
            <person name="Tsai W.-C."/>
            <person name="Van De Peer Y."/>
            <person name="Liu Z.-J."/>
        </authorList>
    </citation>
    <scope>NUCLEOTIDE SEQUENCE</scope>
    <source>
        <strain evidence="2">SCP</strain>
        <tissue evidence="2">Leaves</tissue>
    </source>
</reference>
<sequence length="291" mass="32586">MVAFPRSVSLPNTNPKHEKSYHVRSTSLPCRSHPTISHVEHHLTSLRSWSSKPEDTSAWLLEGLTSLETLHASVDDLLQLPQSQELLRRKSGWVDELLEDFLLFVDTYGTFKEALMSLKELHSSAQAAIRRRDGAKIDSYVKARKKTEREVLKLLPELRSIRRRVLAMVFTSDVGEMELAAVLREVVMTTVEVSVSIFGGVSPSSSTSAGALKARFGFGLSHKRGEGIREVREVAAEDLCRAVKAADDDVRRVLDRLVALEDCVGELERRSEHVFRGFISTRVSLLNILTP</sequence>
<evidence type="ECO:0000313" key="2">
    <source>
        <dbReference type="EMBL" id="KAK1262714.1"/>
    </source>
</evidence>
<feature type="region of interest" description="Disordered" evidence="1">
    <location>
        <begin position="1"/>
        <end position="22"/>
    </location>
</feature>
<name>A0AAV9AEZ6_ACOGR</name>
<accession>A0AAV9AEZ6</accession>
<reference evidence="2" key="1">
    <citation type="journal article" date="2023" name="Nat. Commun.">
        <title>Diploid and tetraploid genomes of Acorus and the evolution of monocots.</title>
        <authorList>
            <person name="Ma L."/>
            <person name="Liu K.W."/>
            <person name="Li Z."/>
            <person name="Hsiao Y.Y."/>
            <person name="Qi Y."/>
            <person name="Fu T."/>
            <person name="Tang G.D."/>
            <person name="Zhang D."/>
            <person name="Sun W.H."/>
            <person name="Liu D.K."/>
            <person name="Li Y."/>
            <person name="Chen G.Z."/>
            <person name="Liu X.D."/>
            <person name="Liao X.Y."/>
            <person name="Jiang Y.T."/>
            <person name="Yu X."/>
            <person name="Hao Y."/>
            <person name="Huang J."/>
            <person name="Zhao X.W."/>
            <person name="Ke S."/>
            <person name="Chen Y.Y."/>
            <person name="Wu W.L."/>
            <person name="Hsu J.L."/>
            <person name="Lin Y.F."/>
            <person name="Huang M.D."/>
            <person name="Li C.Y."/>
            <person name="Huang L."/>
            <person name="Wang Z.W."/>
            <person name="Zhao X."/>
            <person name="Zhong W.Y."/>
            <person name="Peng D.H."/>
            <person name="Ahmad S."/>
            <person name="Lan S."/>
            <person name="Zhang J.S."/>
            <person name="Tsai W.C."/>
            <person name="Van de Peer Y."/>
            <person name="Liu Z.J."/>
        </authorList>
    </citation>
    <scope>NUCLEOTIDE SEQUENCE</scope>
    <source>
        <strain evidence="2">SCP</strain>
    </source>
</reference>
<gene>
    <name evidence="2" type="ORF">QJS04_geneDACA001340</name>
</gene>